<comment type="subcellular location">
    <subcellularLocation>
        <location evidence="1">Membrane</location>
        <topology evidence="1">Single-pass type I membrane protein</topology>
    </subcellularLocation>
</comment>
<proteinExistence type="inferred from homology"/>
<feature type="chain" id="PRO_5035735696" evidence="12">
    <location>
        <begin position="22"/>
        <end position="717"/>
    </location>
</feature>
<evidence type="ECO:0000256" key="4">
    <source>
        <dbReference type="ARBA" id="ARBA00022692"/>
    </source>
</evidence>
<dbReference type="InterPro" id="IPR032675">
    <property type="entry name" value="LRR_dom_sf"/>
</dbReference>
<feature type="domain" description="TIR" evidence="13">
    <location>
        <begin position="569"/>
        <end position="706"/>
    </location>
</feature>
<dbReference type="InterPro" id="IPR035897">
    <property type="entry name" value="Toll_tir_struct_dom_sf"/>
</dbReference>
<organism evidence="14 15">
    <name type="scientific">Mytilus edulis</name>
    <name type="common">Blue mussel</name>
    <dbReference type="NCBI Taxonomy" id="6550"/>
    <lineage>
        <taxon>Eukaryota</taxon>
        <taxon>Metazoa</taxon>
        <taxon>Spiralia</taxon>
        <taxon>Lophotrochozoa</taxon>
        <taxon>Mollusca</taxon>
        <taxon>Bivalvia</taxon>
        <taxon>Autobranchia</taxon>
        <taxon>Pteriomorphia</taxon>
        <taxon>Mytilida</taxon>
        <taxon>Mytiloidea</taxon>
        <taxon>Mytilidae</taxon>
        <taxon>Mytilinae</taxon>
        <taxon>Mytilus</taxon>
    </lineage>
</organism>
<evidence type="ECO:0000256" key="8">
    <source>
        <dbReference type="ARBA" id="ARBA00023136"/>
    </source>
</evidence>
<keyword evidence="10" id="KW-0325">Glycoprotein</keyword>
<dbReference type="Gene3D" id="3.80.10.10">
    <property type="entry name" value="Ribonuclease Inhibitor"/>
    <property type="match status" value="3"/>
</dbReference>
<gene>
    <name evidence="14" type="ORF">MEDL_37238</name>
</gene>
<dbReference type="PANTHER" id="PTHR24365">
    <property type="entry name" value="TOLL-LIKE RECEPTOR"/>
    <property type="match status" value="1"/>
</dbReference>
<dbReference type="OrthoDB" id="6069546at2759"/>
<dbReference type="PROSITE" id="PS50104">
    <property type="entry name" value="TIR"/>
    <property type="match status" value="1"/>
</dbReference>
<dbReference type="GO" id="GO:0005886">
    <property type="term" value="C:plasma membrane"/>
    <property type="evidence" value="ECO:0007669"/>
    <property type="project" value="TreeGrafter"/>
</dbReference>
<accession>A0A8S3SR55</accession>
<keyword evidence="15" id="KW-1185">Reference proteome</keyword>
<dbReference type="Gene3D" id="3.40.50.10140">
    <property type="entry name" value="Toll/interleukin-1 receptor homology (TIR) domain"/>
    <property type="match status" value="1"/>
</dbReference>
<feature type="transmembrane region" description="Helical" evidence="11">
    <location>
        <begin position="515"/>
        <end position="537"/>
    </location>
</feature>
<dbReference type="SMART" id="SM00255">
    <property type="entry name" value="TIR"/>
    <property type="match status" value="1"/>
</dbReference>
<evidence type="ECO:0000256" key="5">
    <source>
        <dbReference type="ARBA" id="ARBA00022729"/>
    </source>
</evidence>
<keyword evidence="3" id="KW-0433">Leucine-rich repeat</keyword>
<dbReference type="SUPFAM" id="SSF52200">
    <property type="entry name" value="Toll/Interleukin receptor TIR domain"/>
    <property type="match status" value="1"/>
</dbReference>
<dbReference type="InterPro" id="IPR000483">
    <property type="entry name" value="Cys-rich_flank_reg_C"/>
</dbReference>
<evidence type="ECO:0000256" key="10">
    <source>
        <dbReference type="ARBA" id="ARBA00023180"/>
    </source>
</evidence>
<dbReference type="GO" id="GO:0038023">
    <property type="term" value="F:signaling receptor activity"/>
    <property type="evidence" value="ECO:0007669"/>
    <property type="project" value="TreeGrafter"/>
</dbReference>
<evidence type="ECO:0000256" key="9">
    <source>
        <dbReference type="ARBA" id="ARBA00023170"/>
    </source>
</evidence>
<reference evidence="14" key="1">
    <citation type="submission" date="2021-03" db="EMBL/GenBank/DDBJ databases">
        <authorList>
            <person name="Bekaert M."/>
        </authorList>
    </citation>
    <scope>NUCLEOTIDE SEQUENCE</scope>
</reference>
<dbReference type="InterPro" id="IPR003591">
    <property type="entry name" value="Leu-rich_rpt_typical-subtyp"/>
</dbReference>
<comment type="caution">
    <text evidence="14">The sequence shown here is derived from an EMBL/GenBank/DDBJ whole genome shotgun (WGS) entry which is preliminary data.</text>
</comment>
<evidence type="ECO:0000313" key="14">
    <source>
        <dbReference type="EMBL" id="CAG2224035.1"/>
    </source>
</evidence>
<dbReference type="Pfam" id="PF01582">
    <property type="entry name" value="TIR"/>
    <property type="match status" value="1"/>
</dbReference>
<name>A0A8S3SR55_MYTED</name>
<keyword evidence="7 11" id="KW-1133">Transmembrane helix</keyword>
<keyword evidence="6" id="KW-0677">Repeat</keyword>
<dbReference type="Proteomes" id="UP000683360">
    <property type="component" value="Unassembled WGS sequence"/>
</dbReference>
<dbReference type="InterPro" id="IPR000157">
    <property type="entry name" value="TIR_dom"/>
</dbReference>
<dbReference type="PANTHER" id="PTHR24365:SF541">
    <property type="entry name" value="PROTEIN TOLL-RELATED"/>
    <property type="match status" value="1"/>
</dbReference>
<evidence type="ECO:0000256" key="2">
    <source>
        <dbReference type="ARBA" id="ARBA00009634"/>
    </source>
</evidence>
<dbReference type="SMART" id="SM00369">
    <property type="entry name" value="LRR_TYP"/>
    <property type="match status" value="8"/>
</dbReference>
<dbReference type="Pfam" id="PF13855">
    <property type="entry name" value="LRR_8"/>
    <property type="match status" value="2"/>
</dbReference>
<dbReference type="SMART" id="SM00082">
    <property type="entry name" value="LRRCT"/>
    <property type="match status" value="1"/>
</dbReference>
<evidence type="ECO:0000256" key="7">
    <source>
        <dbReference type="ARBA" id="ARBA00022989"/>
    </source>
</evidence>
<dbReference type="EMBL" id="CAJPWZ010001795">
    <property type="protein sequence ID" value="CAG2224035.1"/>
    <property type="molecule type" value="Genomic_DNA"/>
</dbReference>
<evidence type="ECO:0000256" key="1">
    <source>
        <dbReference type="ARBA" id="ARBA00004479"/>
    </source>
</evidence>
<protein>
    <submittedName>
        <fullName evidence="14">TLR13</fullName>
    </submittedName>
</protein>
<feature type="signal peptide" evidence="12">
    <location>
        <begin position="1"/>
        <end position="21"/>
    </location>
</feature>
<evidence type="ECO:0000259" key="13">
    <source>
        <dbReference type="PROSITE" id="PS50104"/>
    </source>
</evidence>
<dbReference type="AlphaFoldDB" id="A0A8S3SR55"/>
<keyword evidence="4 11" id="KW-0812">Transmembrane</keyword>
<sequence>MVMREIHLMCLFGSVLQTVNTRINKTENTCLESHCTCDEKQKNATCTGLDYVPHIPGSVEQLELIHNNFSDVNFSRRFLSNITKNNINQFKLIGNFINYVEKDVFVDFISLKSLTISEEKQLNVTSLCNALVFVNTTHLERIHLYRNYWNNIPFDVFEAMSLRTVTSISLEENQLATFKFPDWYTELKNLKTINLSDNNIIHLNLGDDVTLLIEKLDLSRNDFVRIPTFCDKMKRSQVPKLRSLILNGNAIRYLYPKCFSCMPSLQNISLHANRLTVLRNNTFSELPQLKHVFFQFNYQLKTIEPIAFNSTSLISIHFGYNNFRFDKTNNKNARFNAEQIFKHTPSLQFLDLTNNYLPSDKTTLGLMFAHLDEMKYLILQAVCLTELHPNFFRNLTSLEKIILQGNFISSWAPETFDNMRSIKYINLRNNLIHTLNKSSLSENILYQLEKLDLAKNPFTCTCDLMWFRNWVRTTKVSLADDFPQKYICNFPAEMRGRLVIRYNPTPESCEPTNPFIVIATILSSFAVLVIIVILLAYKGHTYIRNYCYIMRLHRLRKQGYLRLNNSDDFEFHAFVVYCDADREWVHSEFIKRMEHEQIKLCVHHREFEPGVPITENIDKYMNKSWKVVIIMSNDFASSDWCQWECDYVQERRRRQGKDACVLIMLKAIDAYHMTSGIRSLLHTTPYLRYKKGIGEALFWQALVNTLRRPLSVPPMAI</sequence>
<evidence type="ECO:0000256" key="6">
    <source>
        <dbReference type="ARBA" id="ARBA00022737"/>
    </source>
</evidence>
<dbReference type="GO" id="GO:0007165">
    <property type="term" value="P:signal transduction"/>
    <property type="evidence" value="ECO:0007669"/>
    <property type="project" value="InterPro"/>
</dbReference>
<keyword evidence="8 11" id="KW-0472">Membrane</keyword>
<evidence type="ECO:0000256" key="3">
    <source>
        <dbReference type="ARBA" id="ARBA00022614"/>
    </source>
</evidence>
<dbReference type="SUPFAM" id="SSF52058">
    <property type="entry name" value="L domain-like"/>
    <property type="match status" value="2"/>
</dbReference>
<evidence type="ECO:0000313" key="15">
    <source>
        <dbReference type="Proteomes" id="UP000683360"/>
    </source>
</evidence>
<comment type="similarity">
    <text evidence="2">Belongs to the Toll-like receptor family.</text>
</comment>
<keyword evidence="9" id="KW-0675">Receptor</keyword>
<dbReference type="InterPro" id="IPR001611">
    <property type="entry name" value="Leu-rich_rpt"/>
</dbReference>
<evidence type="ECO:0000256" key="11">
    <source>
        <dbReference type="SAM" id="Phobius"/>
    </source>
</evidence>
<keyword evidence="5 12" id="KW-0732">Signal</keyword>
<evidence type="ECO:0000256" key="12">
    <source>
        <dbReference type="SAM" id="SignalP"/>
    </source>
</evidence>